<dbReference type="AlphaFoldDB" id="A0A1V6SFB1"/>
<evidence type="ECO:0000313" key="2">
    <source>
        <dbReference type="Proteomes" id="UP000191518"/>
    </source>
</evidence>
<dbReference type="Proteomes" id="UP000191518">
    <property type="component" value="Unassembled WGS sequence"/>
</dbReference>
<comment type="caution">
    <text evidence="1">The sequence shown here is derived from an EMBL/GenBank/DDBJ whole genome shotgun (WGS) entry which is preliminary data.</text>
</comment>
<dbReference type="EMBL" id="MDYP01000001">
    <property type="protein sequence ID" value="OQE12439.1"/>
    <property type="molecule type" value="Genomic_DNA"/>
</dbReference>
<reference evidence="2" key="1">
    <citation type="journal article" date="2017" name="Nat. Microbiol.">
        <title>Global analysis of biosynthetic gene clusters reveals vast potential of secondary metabolite production in Penicillium species.</title>
        <authorList>
            <person name="Nielsen J.C."/>
            <person name="Grijseels S."/>
            <person name="Prigent S."/>
            <person name="Ji B."/>
            <person name="Dainat J."/>
            <person name="Nielsen K.F."/>
            <person name="Frisvad J.C."/>
            <person name="Workman M."/>
            <person name="Nielsen J."/>
        </authorList>
    </citation>
    <scope>NUCLEOTIDE SEQUENCE [LARGE SCALE GENOMIC DNA]</scope>
    <source>
        <strain evidence="2">IBT 29486</strain>
    </source>
</reference>
<name>A0A1V6SFB1_9EURO</name>
<keyword evidence="2" id="KW-1185">Reference proteome</keyword>
<organism evidence="1 2">
    <name type="scientific">Penicillium vulpinum</name>
    <dbReference type="NCBI Taxonomy" id="29845"/>
    <lineage>
        <taxon>Eukaryota</taxon>
        <taxon>Fungi</taxon>
        <taxon>Dikarya</taxon>
        <taxon>Ascomycota</taxon>
        <taxon>Pezizomycotina</taxon>
        <taxon>Eurotiomycetes</taxon>
        <taxon>Eurotiomycetidae</taxon>
        <taxon>Eurotiales</taxon>
        <taxon>Aspergillaceae</taxon>
        <taxon>Penicillium</taxon>
    </lineage>
</organism>
<proteinExistence type="predicted"/>
<evidence type="ECO:0000313" key="1">
    <source>
        <dbReference type="EMBL" id="OQE12439.1"/>
    </source>
</evidence>
<sequence length="341" mass="38078">MERQVLGKEAVVNSSAKGGPLPLVLTREYIAQSWPLILPFTLTSFTPPPPTTTSTTTMREGLDLPEFGYLPFDHFVIANWDTASPLSQNEQKRILVEKWIALGKYGRNPKHFALATFADPIIDDIPVGVPQDLLSEDDRALNSMLSTTLWIRTWFGDPKDKSQEAADTAYARLRKTVLQQGRENYHISYIPKEFVFEDRQELSADAQRGGDVIRGVAAGCAGSVPGYLVAALMHCPELFEGMSDDDWRHFTGEERAEELAESDRVQSALVLVADRKACEEGWVLVLAVNHRGEILPFRVRERAKDTAQIAVNWLQGQPLSEVADDEDEDVEFYLGGGDGWE</sequence>
<accession>A0A1V6SFB1</accession>
<gene>
    <name evidence="1" type="ORF">PENVUL_c001G09686</name>
</gene>
<protein>
    <submittedName>
        <fullName evidence="1">Uncharacterized protein</fullName>
    </submittedName>
</protein>